<dbReference type="STRING" id="98765.A0A2R6PG80"/>
<name>A0A2R6PG80_9APHY</name>
<comment type="caution">
    <text evidence="1">The sequence shown here is derived from an EMBL/GenBank/DDBJ whole genome shotgun (WGS) entry which is preliminary data.</text>
</comment>
<dbReference type="EMBL" id="MLYV02000490">
    <property type="protein sequence ID" value="PSR90828.1"/>
    <property type="molecule type" value="Genomic_DNA"/>
</dbReference>
<dbReference type="Proteomes" id="UP000186601">
    <property type="component" value="Unassembled WGS sequence"/>
</dbReference>
<organism evidence="1 2">
    <name type="scientific">Hermanssonia centrifuga</name>
    <dbReference type="NCBI Taxonomy" id="98765"/>
    <lineage>
        <taxon>Eukaryota</taxon>
        <taxon>Fungi</taxon>
        <taxon>Dikarya</taxon>
        <taxon>Basidiomycota</taxon>
        <taxon>Agaricomycotina</taxon>
        <taxon>Agaricomycetes</taxon>
        <taxon>Polyporales</taxon>
        <taxon>Meruliaceae</taxon>
        <taxon>Hermanssonia</taxon>
    </lineage>
</organism>
<dbReference type="OrthoDB" id="2799313at2759"/>
<gene>
    <name evidence="1" type="ORF">PHLCEN_2v4816</name>
</gene>
<keyword evidence="2" id="KW-1185">Reference proteome</keyword>
<dbReference type="AlphaFoldDB" id="A0A2R6PG80"/>
<evidence type="ECO:0000313" key="1">
    <source>
        <dbReference type="EMBL" id="PSR90828.1"/>
    </source>
</evidence>
<evidence type="ECO:0000313" key="2">
    <source>
        <dbReference type="Proteomes" id="UP000186601"/>
    </source>
</evidence>
<reference evidence="1 2" key="1">
    <citation type="submission" date="2018-02" db="EMBL/GenBank/DDBJ databases">
        <title>Genome sequence of the basidiomycete white-rot fungus Phlebia centrifuga.</title>
        <authorList>
            <person name="Granchi Z."/>
            <person name="Peng M."/>
            <person name="de Vries R.P."/>
            <person name="Hilden K."/>
            <person name="Makela M.R."/>
            <person name="Grigoriev I."/>
            <person name="Riley R."/>
        </authorList>
    </citation>
    <scope>NUCLEOTIDE SEQUENCE [LARGE SCALE GENOMIC DNA]</scope>
    <source>
        <strain evidence="1 2">FBCC195</strain>
    </source>
</reference>
<proteinExistence type="predicted"/>
<sequence>MEQIVTSRGLVPQRKYGTNAMFTPPPKLDIEFCVKKVKGIRVSDVLLGNVGGLDEPDAKVFNDQVGQKVSYRLEMLGYESFSVQRNARSRPMGSPVSHARQKVVTQVAEIIQKFINDNMNRQIDGEHLQWRVGGGMVNADRLFITGLMRVSPGSFQPVLEVSYLF</sequence>
<accession>A0A2R6PG80</accession>
<protein>
    <submittedName>
        <fullName evidence="1">Uncharacterized protein</fullName>
    </submittedName>
</protein>